<evidence type="ECO:0000256" key="11">
    <source>
        <dbReference type="ARBA" id="ARBA00031130"/>
    </source>
</evidence>
<evidence type="ECO:0000256" key="4">
    <source>
        <dbReference type="ARBA" id="ARBA00015888"/>
    </source>
</evidence>
<feature type="compositionally biased region" description="Basic and acidic residues" evidence="12">
    <location>
        <begin position="714"/>
        <end position="724"/>
    </location>
</feature>
<dbReference type="KEGG" id="dqu:106742081"/>
<evidence type="ECO:0000256" key="8">
    <source>
        <dbReference type="ARBA" id="ARBA00023136"/>
    </source>
</evidence>
<dbReference type="InterPro" id="IPR000242">
    <property type="entry name" value="PTP_cat"/>
</dbReference>
<feature type="domain" description="Tyrosine-protein phosphatase" evidence="14">
    <location>
        <begin position="310"/>
        <end position="577"/>
    </location>
</feature>
<proteinExistence type="inferred from homology"/>
<evidence type="ECO:0000259" key="14">
    <source>
        <dbReference type="PROSITE" id="PS50055"/>
    </source>
</evidence>
<keyword evidence="5" id="KW-0597">Phosphoprotein</keyword>
<gene>
    <name evidence="17" type="primary">LOC106742081</name>
</gene>
<dbReference type="GO" id="GO:0003697">
    <property type="term" value="F:single-stranded DNA binding"/>
    <property type="evidence" value="ECO:0007669"/>
    <property type="project" value="InterPro"/>
</dbReference>
<sequence>MHSTLDPDTLCYACEYKDATGKQRKVTWAKSELEYNPSFNMGPRDVLPCVTSGSHFEEEEEERVLCAMIWGMIPPWHQGDYKKRADKLSTHNSRLEGIQTSKLYSPSLQKRQRCIVICEGFYEWKASTNNKSPKQPYYMYAAQDKGVRSDDPTTWTNEFSETDGWKGFKVLKLAGIFGMFTTEEGKIIHSCTIITRESNQVLSWLHHRMPICLNDEEECRAWLNTNLTTDAAIKRLNDIILQEGTLSWHPVSTIVNNVFHKTADCTKEIKPKEEKKSNQASFMASWLQKGSAVSNKRKSIDNKDTDISNKEEETKASKHIRNVTGSYTYTCNESKKPQNKNLNRYRDVAPYDHSRVILKKGVCDYIHANYIPVDRAKRQYILTQGPLPHTAGHMWLMVWEQNCKAVLMLNKVIEKNQIKCHQYWPLGDTDDASMTFDDVGIKVEYVSKVETSDYTTRTLRITDLESNDSREILHFHYTTWPDFGVPQCPTAFLRFLADVRQSGALDQNVGPPVVHCSAGIGRSGTFCLVDTCLVLIEENGLNSVNVREILLEMRRYRMGLIQTPDQLRFSYAAIIEGAKQLPLNDVTGSPRIQDDDDNDIINNYNFINHSLLEKDDEPPPLPPPRAESLTRSVAITDTSLEKFHEDGELGGPPDKPLPSEPPAYTEPCTSPPSTISTSVTDVIEEQNVPLLAEVVSDDSSEGRSSPLSSSCLDTVRRRGEKRAEKNERLATQVRDMKRRQRDCENWQKLKRSLCNPLTITLCIGIGGSIILGGYLYMRS</sequence>
<dbReference type="SUPFAM" id="SSF143081">
    <property type="entry name" value="BB1717-like"/>
    <property type="match status" value="1"/>
</dbReference>
<evidence type="ECO:0000256" key="7">
    <source>
        <dbReference type="ARBA" id="ARBA00022912"/>
    </source>
</evidence>
<evidence type="ECO:0000259" key="15">
    <source>
        <dbReference type="PROSITE" id="PS50056"/>
    </source>
</evidence>
<keyword evidence="7" id="KW-0904">Protein phosphatase</keyword>
<evidence type="ECO:0000256" key="3">
    <source>
        <dbReference type="ARBA" id="ARBA00013064"/>
    </source>
</evidence>
<dbReference type="InterPro" id="IPR003595">
    <property type="entry name" value="Tyr_Pase_cat"/>
</dbReference>
<evidence type="ECO:0000256" key="1">
    <source>
        <dbReference type="ARBA" id="ARBA00004308"/>
    </source>
</evidence>
<feature type="transmembrane region" description="Helical" evidence="13">
    <location>
        <begin position="757"/>
        <end position="777"/>
    </location>
</feature>
<dbReference type="GO" id="GO:0005737">
    <property type="term" value="C:cytoplasm"/>
    <property type="evidence" value="ECO:0007669"/>
    <property type="project" value="TreeGrafter"/>
</dbReference>
<dbReference type="InterPro" id="IPR003738">
    <property type="entry name" value="SRAP"/>
</dbReference>
<dbReference type="PROSITE" id="PS50055">
    <property type="entry name" value="TYR_PHOSPHATASE_PTP"/>
    <property type="match status" value="1"/>
</dbReference>
<accession>A0A6P3WX43</accession>
<evidence type="ECO:0000256" key="6">
    <source>
        <dbReference type="ARBA" id="ARBA00022801"/>
    </source>
</evidence>
<dbReference type="GO" id="GO:0019901">
    <property type="term" value="F:protein kinase binding"/>
    <property type="evidence" value="ECO:0007669"/>
    <property type="project" value="TreeGrafter"/>
</dbReference>
<feature type="region of interest" description="Disordered" evidence="12">
    <location>
        <begin position="643"/>
        <end position="674"/>
    </location>
</feature>
<name>A0A6P3WX43_DINQU</name>
<dbReference type="GO" id="GO:0005634">
    <property type="term" value="C:nucleus"/>
    <property type="evidence" value="ECO:0007669"/>
    <property type="project" value="TreeGrafter"/>
</dbReference>
<evidence type="ECO:0000256" key="10">
    <source>
        <dbReference type="ARBA" id="ARBA00030898"/>
    </source>
</evidence>
<dbReference type="PRINTS" id="PR00700">
    <property type="entry name" value="PRTYPHPHTASE"/>
</dbReference>
<dbReference type="AlphaFoldDB" id="A0A6P3WX43"/>
<dbReference type="GO" id="GO:0046426">
    <property type="term" value="P:negative regulation of receptor signaling pathway via JAK-STAT"/>
    <property type="evidence" value="ECO:0007669"/>
    <property type="project" value="TreeGrafter"/>
</dbReference>
<dbReference type="GO" id="GO:0004726">
    <property type="term" value="F:non-membrane spanning protein tyrosine phosphatase activity"/>
    <property type="evidence" value="ECO:0007669"/>
    <property type="project" value="TreeGrafter"/>
</dbReference>
<evidence type="ECO:0000256" key="13">
    <source>
        <dbReference type="SAM" id="Phobius"/>
    </source>
</evidence>
<feature type="domain" description="Tyrosine specific protein phosphatases" evidence="15">
    <location>
        <begin position="490"/>
        <end position="568"/>
    </location>
</feature>
<dbReference type="PROSITE" id="PS00383">
    <property type="entry name" value="TYR_PHOSPHATASE_1"/>
    <property type="match status" value="1"/>
</dbReference>
<dbReference type="Gene3D" id="3.90.1680.10">
    <property type="entry name" value="SOS response associated peptidase-like"/>
    <property type="match status" value="1"/>
</dbReference>
<dbReference type="SMART" id="SM00194">
    <property type="entry name" value="PTPc"/>
    <property type="match status" value="1"/>
</dbReference>
<dbReference type="OrthoDB" id="9450131at2759"/>
<dbReference type="GeneID" id="106742081"/>
<feature type="region of interest" description="Disordered" evidence="12">
    <location>
        <begin position="695"/>
        <end position="724"/>
    </location>
</feature>
<dbReference type="InterPro" id="IPR016130">
    <property type="entry name" value="Tyr_Pase_AS"/>
</dbReference>
<keyword evidence="13" id="KW-1133">Transmembrane helix</keyword>
<dbReference type="Pfam" id="PF00102">
    <property type="entry name" value="Y_phosphatase"/>
    <property type="match status" value="1"/>
</dbReference>
<feature type="region of interest" description="Disordered" evidence="12">
    <location>
        <begin position="293"/>
        <end position="317"/>
    </location>
</feature>
<dbReference type="PANTHER" id="PTHR46047">
    <property type="entry name" value="TYROSINE-PROTEIN PHOSPHATASE NON-RECEPTOR TYPE 61F"/>
    <property type="match status" value="1"/>
</dbReference>
<comment type="subcellular location">
    <subcellularLocation>
        <location evidence="1">Endomembrane system</location>
    </subcellularLocation>
</comment>
<dbReference type="Gene3D" id="3.90.190.10">
    <property type="entry name" value="Protein tyrosine phosphatase superfamily"/>
    <property type="match status" value="1"/>
</dbReference>
<evidence type="ECO:0000256" key="2">
    <source>
        <dbReference type="ARBA" id="ARBA00009701"/>
    </source>
</evidence>
<dbReference type="CDD" id="cd14545">
    <property type="entry name" value="PTPc-N1_2"/>
    <property type="match status" value="1"/>
</dbReference>
<dbReference type="InterPro" id="IPR029021">
    <property type="entry name" value="Prot-tyrosine_phosphatase-like"/>
</dbReference>
<reference evidence="17" key="1">
    <citation type="submission" date="2025-08" db="UniProtKB">
        <authorList>
            <consortium name="RefSeq"/>
        </authorList>
    </citation>
    <scope>IDENTIFICATION</scope>
</reference>
<dbReference type="InterPro" id="IPR000387">
    <property type="entry name" value="Tyr_Pase_dom"/>
</dbReference>
<protein>
    <recommendedName>
        <fullName evidence="4">Abasic site processing protein HMCES</fullName>
        <ecNumber evidence="3">3.1.3.48</ecNumber>
    </recommendedName>
    <alternativeName>
        <fullName evidence="9">Embryonic stem cell-specific 5-hydroxymethylcytosine-binding protein</fullName>
    </alternativeName>
    <alternativeName>
        <fullName evidence="10">Peptidase HMCES</fullName>
    </alternativeName>
    <alternativeName>
        <fullName evidence="11">SRAP domain-containing protein 1</fullName>
    </alternativeName>
</protein>
<evidence type="ECO:0000256" key="12">
    <source>
        <dbReference type="SAM" id="MobiDB-lite"/>
    </source>
</evidence>
<dbReference type="Proteomes" id="UP000515204">
    <property type="component" value="Unplaced"/>
</dbReference>
<dbReference type="InterPro" id="IPR036590">
    <property type="entry name" value="SRAP-like"/>
</dbReference>
<keyword evidence="13" id="KW-0812">Transmembrane</keyword>
<dbReference type="SMART" id="SM00404">
    <property type="entry name" value="PTPc_motif"/>
    <property type="match status" value="1"/>
</dbReference>
<dbReference type="GO" id="GO:0009653">
    <property type="term" value="P:anatomical structure morphogenesis"/>
    <property type="evidence" value="ECO:0007669"/>
    <property type="project" value="UniProtKB-ARBA"/>
</dbReference>
<evidence type="ECO:0000313" key="16">
    <source>
        <dbReference type="Proteomes" id="UP000515204"/>
    </source>
</evidence>
<keyword evidence="6" id="KW-0378">Hydrolase</keyword>
<dbReference type="PROSITE" id="PS50056">
    <property type="entry name" value="TYR_PHOSPHATASE_2"/>
    <property type="match status" value="1"/>
</dbReference>
<dbReference type="GO" id="GO:0012505">
    <property type="term" value="C:endomembrane system"/>
    <property type="evidence" value="ECO:0007669"/>
    <property type="project" value="UniProtKB-SubCell"/>
</dbReference>
<dbReference type="Pfam" id="PF02586">
    <property type="entry name" value="SRAP"/>
    <property type="match status" value="1"/>
</dbReference>
<dbReference type="PANTHER" id="PTHR46047:SF3">
    <property type="entry name" value="TYROSINE-PROTEIN PHOSPHATASE NON-RECEPTOR TYPE 61F"/>
    <property type="match status" value="1"/>
</dbReference>
<dbReference type="GO" id="GO:0106300">
    <property type="term" value="P:protein-DNA covalent cross-linking repair"/>
    <property type="evidence" value="ECO:0007669"/>
    <property type="project" value="InterPro"/>
</dbReference>
<keyword evidence="16" id="KW-1185">Reference proteome</keyword>
<dbReference type="EC" id="3.1.3.48" evidence="3"/>
<feature type="region of interest" description="Disordered" evidence="12">
    <location>
        <begin position="611"/>
        <end position="631"/>
    </location>
</feature>
<comment type="similarity">
    <text evidence="2">Belongs to the protein-tyrosine phosphatase family. Non-receptor class 1 subfamily.</text>
</comment>
<dbReference type="GO" id="GO:0048666">
    <property type="term" value="P:neuron development"/>
    <property type="evidence" value="ECO:0007669"/>
    <property type="project" value="UniProtKB-ARBA"/>
</dbReference>
<dbReference type="InterPro" id="IPR051985">
    <property type="entry name" value="NR_tyrosine_phosphatase"/>
</dbReference>
<dbReference type="RefSeq" id="XP_014470189.1">
    <property type="nucleotide sequence ID" value="XM_014614703.1"/>
</dbReference>
<dbReference type="SUPFAM" id="SSF52799">
    <property type="entry name" value="(Phosphotyrosine protein) phosphatases II"/>
    <property type="match status" value="1"/>
</dbReference>
<organism evidence="16 17">
    <name type="scientific">Dinoponera quadriceps</name>
    <name type="common">South American ant</name>
    <dbReference type="NCBI Taxonomy" id="609295"/>
    <lineage>
        <taxon>Eukaryota</taxon>
        <taxon>Metazoa</taxon>
        <taxon>Ecdysozoa</taxon>
        <taxon>Arthropoda</taxon>
        <taxon>Hexapoda</taxon>
        <taxon>Insecta</taxon>
        <taxon>Pterygota</taxon>
        <taxon>Neoptera</taxon>
        <taxon>Endopterygota</taxon>
        <taxon>Hymenoptera</taxon>
        <taxon>Apocrita</taxon>
        <taxon>Aculeata</taxon>
        <taxon>Formicoidea</taxon>
        <taxon>Formicidae</taxon>
        <taxon>Ponerinae</taxon>
        <taxon>Ponerini</taxon>
        <taxon>Dinoponera</taxon>
    </lineage>
</organism>
<feature type="compositionally biased region" description="Basic and acidic residues" evidence="12">
    <location>
        <begin position="298"/>
        <end position="316"/>
    </location>
</feature>
<dbReference type="GO" id="GO:0070373">
    <property type="term" value="P:negative regulation of ERK1 and ERK2 cascade"/>
    <property type="evidence" value="ECO:0007669"/>
    <property type="project" value="TreeGrafter"/>
</dbReference>
<evidence type="ECO:0000256" key="5">
    <source>
        <dbReference type="ARBA" id="ARBA00022553"/>
    </source>
</evidence>
<evidence type="ECO:0000313" key="17">
    <source>
        <dbReference type="RefSeq" id="XP_014470189.1"/>
    </source>
</evidence>
<evidence type="ECO:0000256" key="9">
    <source>
        <dbReference type="ARBA" id="ARBA00030390"/>
    </source>
</evidence>
<keyword evidence="8 13" id="KW-0472">Membrane</keyword>